<dbReference type="AlphaFoldDB" id="A0AAV0ZU80"/>
<protein>
    <submittedName>
        <fullName evidence="1">Uncharacterized protein</fullName>
    </submittedName>
</protein>
<sequence length="146" mass="16207">MITERLSPSHKWMSIKTKYFKSEHENVGCNFFSPLGFDRDILGLSSMNSLTWLRLNNGDYSGGSLGLHSWDCSCGSLGLDSCGTLGLYSDGSLDCLGAEGHDDLSCPERPHAEHFFGKPFLEKFDISFLFSSASLFLLFFASRVPF</sequence>
<dbReference type="Proteomes" id="UP001157006">
    <property type="component" value="Chromosome 2"/>
</dbReference>
<organism evidence="1 2">
    <name type="scientific">Vicia faba</name>
    <name type="common">Broad bean</name>
    <name type="synonym">Faba vulgaris</name>
    <dbReference type="NCBI Taxonomy" id="3906"/>
    <lineage>
        <taxon>Eukaryota</taxon>
        <taxon>Viridiplantae</taxon>
        <taxon>Streptophyta</taxon>
        <taxon>Embryophyta</taxon>
        <taxon>Tracheophyta</taxon>
        <taxon>Spermatophyta</taxon>
        <taxon>Magnoliopsida</taxon>
        <taxon>eudicotyledons</taxon>
        <taxon>Gunneridae</taxon>
        <taxon>Pentapetalae</taxon>
        <taxon>rosids</taxon>
        <taxon>fabids</taxon>
        <taxon>Fabales</taxon>
        <taxon>Fabaceae</taxon>
        <taxon>Papilionoideae</taxon>
        <taxon>50 kb inversion clade</taxon>
        <taxon>NPAAA clade</taxon>
        <taxon>Hologalegina</taxon>
        <taxon>IRL clade</taxon>
        <taxon>Fabeae</taxon>
        <taxon>Vicia</taxon>
    </lineage>
</organism>
<reference evidence="1 2" key="1">
    <citation type="submission" date="2023-01" db="EMBL/GenBank/DDBJ databases">
        <authorList>
            <person name="Kreplak J."/>
        </authorList>
    </citation>
    <scope>NUCLEOTIDE SEQUENCE [LARGE SCALE GENOMIC DNA]</scope>
</reference>
<evidence type="ECO:0000313" key="2">
    <source>
        <dbReference type="Proteomes" id="UP001157006"/>
    </source>
</evidence>
<name>A0AAV0ZU80_VICFA</name>
<keyword evidence="2" id="KW-1185">Reference proteome</keyword>
<evidence type="ECO:0000313" key="1">
    <source>
        <dbReference type="EMBL" id="CAI8601073.1"/>
    </source>
</evidence>
<accession>A0AAV0ZU80</accession>
<proteinExistence type="predicted"/>
<dbReference type="EMBL" id="OX451737">
    <property type="protein sequence ID" value="CAI8601073.1"/>
    <property type="molecule type" value="Genomic_DNA"/>
</dbReference>
<gene>
    <name evidence="1" type="ORF">VFH_II254640</name>
</gene>